<dbReference type="OrthoDB" id="9815847at2"/>
<dbReference type="PANTHER" id="PTHR47870">
    <property type="entry name" value="CYTOCHROME C-TYPE BIOGENESIS PROTEIN CCMH"/>
    <property type="match status" value="1"/>
</dbReference>
<proteinExistence type="predicted"/>
<protein>
    <submittedName>
        <fullName evidence="6">Tetratricopeptide repeat protein</fullName>
    </submittedName>
</protein>
<sequence>MVSAGSKSSKILLIGAAIIAAAGVGTAIWRTQHRTIAPVPVAITQPDAATMIAQLEAKLKANPTDAEGWRTLGWAFFNTQRFAESATAYKRATQLAPEKAEYWSSLGEALVLAGPGAVDPDAKAAFATAVSRDPTDPRARYYLAVGKDMAGDHEGAIADWLALLAASPSDAPWAADVRKAIINVGAKNKIEVATRLSAVKMAAPVSAPVNNAPSVATAAIPGPTPEQMRAASGIPKGQQDAMVDGMVQSLAAKLTANPKNVDGWIMLMRSHVTLGQTMKASTALKSAIAANPDDAARLNAAARELGVPS</sequence>
<evidence type="ECO:0000256" key="2">
    <source>
        <dbReference type="ARBA" id="ARBA00022748"/>
    </source>
</evidence>
<dbReference type="InterPro" id="IPR056413">
    <property type="entry name" value="TPR_CcmH_CycH"/>
</dbReference>
<dbReference type="PROSITE" id="PS50005">
    <property type="entry name" value="TPR"/>
    <property type="match status" value="1"/>
</dbReference>
<feature type="domain" description="Cytochrome c-type biogenesis protein H TPR" evidence="5">
    <location>
        <begin position="36"/>
        <end position="172"/>
    </location>
</feature>
<gene>
    <name evidence="6" type="ORF">D3Y57_17890</name>
</gene>
<dbReference type="KEGG" id="spha:D3Y57_17890"/>
<dbReference type="PANTHER" id="PTHR47870:SF1">
    <property type="entry name" value="CYTOCHROME C-TYPE BIOGENESIS PROTEIN CCMH"/>
    <property type="match status" value="1"/>
</dbReference>
<keyword evidence="2" id="KW-0201">Cytochrome c-type biogenesis</keyword>
<evidence type="ECO:0000259" key="5">
    <source>
        <dbReference type="Pfam" id="PF23914"/>
    </source>
</evidence>
<accession>A0A494TNS8</accession>
<dbReference type="SUPFAM" id="SSF48452">
    <property type="entry name" value="TPR-like"/>
    <property type="match status" value="1"/>
</dbReference>
<evidence type="ECO:0000313" key="7">
    <source>
        <dbReference type="Proteomes" id="UP000276254"/>
    </source>
</evidence>
<name>A0A494TNS8_SPHPE</name>
<keyword evidence="1" id="KW-0677">Repeat</keyword>
<dbReference type="AlphaFoldDB" id="A0A494TNS8"/>
<dbReference type="InterPro" id="IPR051263">
    <property type="entry name" value="C-type_cytochrome_biogenesis"/>
</dbReference>
<dbReference type="InterPro" id="IPR011990">
    <property type="entry name" value="TPR-like_helical_dom_sf"/>
</dbReference>
<dbReference type="Gene3D" id="1.25.40.10">
    <property type="entry name" value="Tetratricopeptide repeat domain"/>
    <property type="match status" value="2"/>
</dbReference>
<dbReference type="EMBL" id="CP032829">
    <property type="protein sequence ID" value="AYJ87456.1"/>
    <property type="molecule type" value="Genomic_DNA"/>
</dbReference>
<evidence type="ECO:0000256" key="4">
    <source>
        <dbReference type="PROSITE-ProRule" id="PRU00339"/>
    </source>
</evidence>
<dbReference type="Pfam" id="PF23914">
    <property type="entry name" value="TPR_CcmH_CycH"/>
    <property type="match status" value="1"/>
</dbReference>
<dbReference type="RefSeq" id="WP_121154782.1">
    <property type="nucleotide sequence ID" value="NZ_CP032829.1"/>
</dbReference>
<feature type="repeat" description="TPR" evidence="4">
    <location>
        <begin position="66"/>
        <end position="99"/>
    </location>
</feature>
<dbReference type="GO" id="GO:0017004">
    <property type="term" value="P:cytochrome complex assembly"/>
    <property type="evidence" value="ECO:0007669"/>
    <property type="project" value="UniProtKB-KW"/>
</dbReference>
<reference evidence="6 7" key="1">
    <citation type="submission" date="2018-09" db="EMBL/GenBank/DDBJ databases">
        <title>Sphingomonas peninsula sp. nov., isolated from fildes peninsula, Antarctic soil.</title>
        <authorList>
            <person name="Yingchao G."/>
        </authorList>
    </citation>
    <scope>NUCLEOTIDE SEQUENCE [LARGE SCALE GENOMIC DNA]</scope>
    <source>
        <strain evidence="6 7">YZ-8</strain>
    </source>
</reference>
<dbReference type="SMART" id="SM00028">
    <property type="entry name" value="TPR"/>
    <property type="match status" value="3"/>
</dbReference>
<evidence type="ECO:0000256" key="3">
    <source>
        <dbReference type="ARBA" id="ARBA00022803"/>
    </source>
</evidence>
<evidence type="ECO:0000256" key="1">
    <source>
        <dbReference type="ARBA" id="ARBA00022737"/>
    </source>
</evidence>
<organism evidence="6 7">
    <name type="scientific">Sphingomonas paeninsulae</name>
    <dbReference type="NCBI Taxonomy" id="2319844"/>
    <lineage>
        <taxon>Bacteria</taxon>
        <taxon>Pseudomonadati</taxon>
        <taxon>Pseudomonadota</taxon>
        <taxon>Alphaproteobacteria</taxon>
        <taxon>Sphingomonadales</taxon>
        <taxon>Sphingomonadaceae</taxon>
        <taxon>Sphingomonas</taxon>
    </lineage>
</organism>
<dbReference type="Proteomes" id="UP000276254">
    <property type="component" value="Chromosome"/>
</dbReference>
<keyword evidence="7" id="KW-1185">Reference proteome</keyword>
<keyword evidence="3 4" id="KW-0802">TPR repeat</keyword>
<evidence type="ECO:0000313" key="6">
    <source>
        <dbReference type="EMBL" id="AYJ87456.1"/>
    </source>
</evidence>
<dbReference type="InterPro" id="IPR019734">
    <property type="entry name" value="TPR_rpt"/>
</dbReference>